<reference evidence="1" key="2">
    <citation type="journal article" date="2015" name="Data Brief">
        <title>Shoot transcriptome of the giant reed, Arundo donax.</title>
        <authorList>
            <person name="Barrero R.A."/>
            <person name="Guerrero F.D."/>
            <person name="Moolhuijzen P."/>
            <person name="Goolsby J.A."/>
            <person name="Tidwell J."/>
            <person name="Bellgard S.E."/>
            <person name="Bellgard M.I."/>
        </authorList>
    </citation>
    <scope>NUCLEOTIDE SEQUENCE</scope>
    <source>
        <tissue evidence="1">Shoot tissue taken approximately 20 cm above the soil surface</tissue>
    </source>
</reference>
<protein>
    <submittedName>
        <fullName evidence="1">Uncharacterized protein</fullName>
    </submittedName>
</protein>
<accession>A0A0A9FM58</accession>
<sequence>MKHSSSPAEPHRS</sequence>
<evidence type="ECO:0000313" key="1">
    <source>
        <dbReference type="EMBL" id="JAE13442.1"/>
    </source>
</evidence>
<organism evidence="1">
    <name type="scientific">Arundo donax</name>
    <name type="common">Giant reed</name>
    <name type="synonym">Donax arundinaceus</name>
    <dbReference type="NCBI Taxonomy" id="35708"/>
    <lineage>
        <taxon>Eukaryota</taxon>
        <taxon>Viridiplantae</taxon>
        <taxon>Streptophyta</taxon>
        <taxon>Embryophyta</taxon>
        <taxon>Tracheophyta</taxon>
        <taxon>Spermatophyta</taxon>
        <taxon>Magnoliopsida</taxon>
        <taxon>Liliopsida</taxon>
        <taxon>Poales</taxon>
        <taxon>Poaceae</taxon>
        <taxon>PACMAD clade</taxon>
        <taxon>Arundinoideae</taxon>
        <taxon>Arundineae</taxon>
        <taxon>Arundo</taxon>
    </lineage>
</organism>
<name>A0A0A9FM58_ARUDO</name>
<reference evidence="1" key="1">
    <citation type="submission" date="2014-09" db="EMBL/GenBank/DDBJ databases">
        <authorList>
            <person name="Magalhaes I.L.F."/>
            <person name="Oliveira U."/>
            <person name="Santos F.R."/>
            <person name="Vidigal T.H.D.A."/>
            <person name="Brescovit A.D."/>
            <person name="Santos A.J."/>
        </authorList>
    </citation>
    <scope>NUCLEOTIDE SEQUENCE</scope>
    <source>
        <tissue evidence="1">Shoot tissue taken approximately 20 cm above the soil surface</tissue>
    </source>
</reference>
<dbReference type="EMBL" id="GBRH01184454">
    <property type="protein sequence ID" value="JAE13442.1"/>
    <property type="molecule type" value="Transcribed_RNA"/>
</dbReference>
<proteinExistence type="predicted"/>